<comment type="function">
    <text evidence="9">The RecF protein is involved in DNA metabolism; it is required for DNA replication and normal SOS inducibility. RecF binds preferentially to single-stranded, linear DNA. It also seems to bind ATP.</text>
</comment>
<gene>
    <name evidence="9" type="primary">recF</name>
    <name evidence="11" type="ORF">EV148_101834</name>
</gene>
<evidence type="ECO:0000256" key="6">
    <source>
        <dbReference type="ARBA" id="ARBA00022741"/>
    </source>
</evidence>
<evidence type="ECO:0000256" key="9">
    <source>
        <dbReference type="HAMAP-Rule" id="MF_00365"/>
    </source>
</evidence>
<keyword evidence="4 9" id="KW-0963">Cytoplasm</keyword>
<dbReference type="GO" id="GO:0003697">
    <property type="term" value="F:single-stranded DNA binding"/>
    <property type="evidence" value="ECO:0007669"/>
    <property type="project" value="UniProtKB-UniRule"/>
</dbReference>
<keyword evidence="9" id="KW-0742">SOS response</keyword>
<dbReference type="InterPro" id="IPR027417">
    <property type="entry name" value="P-loop_NTPase"/>
</dbReference>
<comment type="subcellular location">
    <subcellularLocation>
        <location evidence="1 9">Cytoplasm</location>
    </subcellularLocation>
</comment>
<dbReference type="Gene3D" id="1.20.1050.90">
    <property type="entry name" value="RecF/RecN/SMC, N-terminal domain"/>
    <property type="match status" value="1"/>
</dbReference>
<evidence type="ECO:0000256" key="5">
    <source>
        <dbReference type="ARBA" id="ARBA00022705"/>
    </source>
</evidence>
<dbReference type="EMBL" id="SLWQ01000001">
    <property type="protein sequence ID" value="TCO43410.1"/>
    <property type="molecule type" value="Genomic_DNA"/>
</dbReference>
<organism evidence="11 12">
    <name type="scientific">Dokdonella fugitiva</name>
    <dbReference type="NCBI Taxonomy" id="328517"/>
    <lineage>
        <taxon>Bacteria</taxon>
        <taxon>Pseudomonadati</taxon>
        <taxon>Pseudomonadota</taxon>
        <taxon>Gammaproteobacteria</taxon>
        <taxon>Lysobacterales</taxon>
        <taxon>Rhodanobacteraceae</taxon>
        <taxon>Dokdonella</taxon>
    </lineage>
</organism>
<dbReference type="GO" id="GO:0005524">
    <property type="term" value="F:ATP binding"/>
    <property type="evidence" value="ECO:0007669"/>
    <property type="project" value="UniProtKB-UniRule"/>
</dbReference>
<keyword evidence="12" id="KW-1185">Reference proteome</keyword>
<keyword evidence="9" id="KW-0227">DNA damage</keyword>
<dbReference type="GO" id="GO:0005737">
    <property type="term" value="C:cytoplasm"/>
    <property type="evidence" value="ECO:0007669"/>
    <property type="project" value="UniProtKB-SubCell"/>
</dbReference>
<evidence type="ECO:0000313" key="12">
    <source>
        <dbReference type="Proteomes" id="UP000294862"/>
    </source>
</evidence>
<dbReference type="NCBIfam" id="TIGR00611">
    <property type="entry name" value="recf"/>
    <property type="match status" value="1"/>
</dbReference>
<name>A0A4V2S386_9GAMM</name>
<dbReference type="Proteomes" id="UP000294862">
    <property type="component" value="Unassembled WGS sequence"/>
</dbReference>
<dbReference type="GO" id="GO:0006302">
    <property type="term" value="P:double-strand break repair"/>
    <property type="evidence" value="ECO:0007669"/>
    <property type="project" value="TreeGrafter"/>
</dbReference>
<comment type="similarity">
    <text evidence="2 9">Belongs to the RecF family.</text>
</comment>
<evidence type="ECO:0000256" key="3">
    <source>
        <dbReference type="ARBA" id="ARBA00020170"/>
    </source>
</evidence>
<dbReference type="GO" id="GO:0000731">
    <property type="term" value="P:DNA synthesis involved in DNA repair"/>
    <property type="evidence" value="ECO:0007669"/>
    <property type="project" value="TreeGrafter"/>
</dbReference>
<accession>A0A4V2S386</accession>
<protein>
    <recommendedName>
        <fullName evidence="3 9">DNA replication and repair protein RecF</fullName>
    </recommendedName>
</protein>
<dbReference type="InterPro" id="IPR003395">
    <property type="entry name" value="RecF/RecN/SMC_N"/>
</dbReference>
<dbReference type="PANTHER" id="PTHR32182:SF0">
    <property type="entry name" value="DNA REPLICATION AND REPAIR PROTEIN RECF"/>
    <property type="match status" value="1"/>
</dbReference>
<evidence type="ECO:0000259" key="10">
    <source>
        <dbReference type="Pfam" id="PF02463"/>
    </source>
</evidence>
<feature type="domain" description="RecF/RecN/SMC N-terminal" evidence="10">
    <location>
        <begin position="11"/>
        <end position="340"/>
    </location>
</feature>
<evidence type="ECO:0000256" key="1">
    <source>
        <dbReference type="ARBA" id="ARBA00004496"/>
    </source>
</evidence>
<evidence type="ECO:0000256" key="4">
    <source>
        <dbReference type="ARBA" id="ARBA00022490"/>
    </source>
</evidence>
<sequence>MQKRAPPGMNLRELRIENLRVLARAEFALAPGWNVFTGPNGAGKTSLLEAAYLLSHGRSFRTAAREALARDGSGGYAVFGEVEFAGGRSRVGLARTARGLVAKVDGADVAIADLLRRTAVLCFEPGSHELIAGASDERRRYLDWGVFHVEHAFLSVWRRYQRVLKQRNALLRRLVDRSELAPWDHELARAAEPLAAMRRAYFDTLVPYVRGLLVELLPELGEPTIEFEPGFDDSASLERTLADRMERDLARGHTSRGPHRADWSVGFEAARRRDHLSRGQQKLGAFAFVLAQARLFAAQEGEWPIICLDDLASEVDVEHQRRLLRSVARSGAQVLLTGTEEPSALEGIVPDPARFHVEQGRVERLS</sequence>
<keyword evidence="7 9" id="KW-0067">ATP-binding</keyword>
<feature type="binding site" evidence="9">
    <location>
        <begin position="38"/>
        <end position="45"/>
    </location>
    <ligand>
        <name>ATP</name>
        <dbReference type="ChEBI" id="CHEBI:30616"/>
    </ligand>
</feature>
<reference evidence="11 12" key="1">
    <citation type="journal article" date="2015" name="Stand. Genomic Sci.">
        <title>Genomic Encyclopedia of Bacterial and Archaeal Type Strains, Phase III: the genomes of soil and plant-associated and newly described type strains.</title>
        <authorList>
            <person name="Whitman W.B."/>
            <person name="Woyke T."/>
            <person name="Klenk H.P."/>
            <person name="Zhou Y."/>
            <person name="Lilburn T.G."/>
            <person name="Beck B.J."/>
            <person name="De Vos P."/>
            <person name="Vandamme P."/>
            <person name="Eisen J.A."/>
            <person name="Garrity G."/>
            <person name="Hugenholtz P."/>
            <person name="Kyrpides N.C."/>
        </authorList>
    </citation>
    <scope>NUCLEOTIDE SEQUENCE [LARGE SCALE GENOMIC DNA]</scope>
    <source>
        <strain evidence="11 12">A3</strain>
    </source>
</reference>
<dbReference type="GO" id="GO:0009432">
    <property type="term" value="P:SOS response"/>
    <property type="evidence" value="ECO:0007669"/>
    <property type="project" value="UniProtKB-UniRule"/>
</dbReference>
<dbReference type="AlphaFoldDB" id="A0A4V2S386"/>
<keyword evidence="9" id="KW-0234">DNA repair</keyword>
<dbReference type="SUPFAM" id="SSF52540">
    <property type="entry name" value="P-loop containing nucleoside triphosphate hydrolases"/>
    <property type="match status" value="1"/>
</dbReference>
<dbReference type="InterPro" id="IPR001238">
    <property type="entry name" value="DNA-binding_RecF"/>
</dbReference>
<proteinExistence type="inferred from homology"/>
<dbReference type="Pfam" id="PF02463">
    <property type="entry name" value="SMC_N"/>
    <property type="match status" value="1"/>
</dbReference>
<keyword evidence="5 9" id="KW-0235">DNA replication</keyword>
<dbReference type="HAMAP" id="MF_00365">
    <property type="entry name" value="RecF"/>
    <property type="match status" value="1"/>
</dbReference>
<dbReference type="InterPro" id="IPR042174">
    <property type="entry name" value="RecF_2"/>
</dbReference>
<evidence type="ECO:0000313" key="11">
    <source>
        <dbReference type="EMBL" id="TCO43410.1"/>
    </source>
</evidence>
<dbReference type="Gene3D" id="3.40.50.300">
    <property type="entry name" value="P-loop containing nucleotide triphosphate hydrolases"/>
    <property type="match status" value="1"/>
</dbReference>
<dbReference type="GO" id="GO:0006260">
    <property type="term" value="P:DNA replication"/>
    <property type="evidence" value="ECO:0007669"/>
    <property type="project" value="UniProtKB-UniRule"/>
</dbReference>
<dbReference type="PANTHER" id="PTHR32182">
    <property type="entry name" value="DNA REPLICATION AND REPAIR PROTEIN RECF"/>
    <property type="match status" value="1"/>
</dbReference>
<dbReference type="PROSITE" id="PS00617">
    <property type="entry name" value="RECF_1"/>
    <property type="match status" value="1"/>
</dbReference>
<dbReference type="InterPro" id="IPR018078">
    <property type="entry name" value="DNA-binding_RecF_CS"/>
</dbReference>
<keyword evidence="8 9" id="KW-0238">DNA-binding</keyword>
<comment type="caution">
    <text evidence="11">The sequence shown here is derived from an EMBL/GenBank/DDBJ whole genome shotgun (WGS) entry which is preliminary data.</text>
</comment>
<evidence type="ECO:0000256" key="7">
    <source>
        <dbReference type="ARBA" id="ARBA00022840"/>
    </source>
</evidence>
<evidence type="ECO:0000256" key="2">
    <source>
        <dbReference type="ARBA" id="ARBA00008016"/>
    </source>
</evidence>
<evidence type="ECO:0000256" key="8">
    <source>
        <dbReference type="ARBA" id="ARBA00023125"/>
    </source>
</evidence>
<keyword evidence="6 9" id="KW-0547">Nucleotide-binding</keyword>